<dbReference type="Pfam" id="PF11211">
    <property type="entry name" value="DUF2997"/>
    <property type="match status" value="1"/>
</dbReference>
<protein>
    <recommendedName>
        <fullName evidence="3">DUF2997 family protein</fullName>
    </recommendedName>
</protein>
<dbReference type="RefSeq" id="WP_245891295.1">
    <property type="nucleotide sequence ID" value="NZ_PVNE01000001.1"/>
</dbReference>
<keyword evidence="2" id="KW-1185">Reference proteome</keyword>
<name>A0A2T0LJ28_9BACL</name>
<evidence type="ECO:0000313" key="1">
    <source>
        <dbReference type="EMBL" id="PRX42516.1"/>
    </source>
</evidence>
<dbReference type="AlphaFoldDB" id="A0A2T0LJ28"/>
<accession>A0A2T0LJ28</accession>
<gene>
    <name evidence="1" type="ORF">CLV97_1014</name>
</gene>
<sequence>MKRVQIRLFPDGTVRAEVKGVKGKKCTDYIRILEELLEAETVDSDYTAEYYEREVEQLLNKESTVHAEKLRDRSGGGGSFE</sequence>
<dbReference type="EMBL" id="PVNE01000001">
    <property type="protein sequence ID" value="PRX42516.1"/>
    <property type="molecule type" value="Genomic_DNA"/>
</dbReference>
<dbReference type="Proteomes" id="UP000237797">
    <property type="component" value="Unassembled WGS sequence"/>
</dbReference>
<dbReference type="InterPro" id="IPR021375">
    <property type="entry name" value="DUF2997"/>
</dbReference>
<evidence type="ECO:0008006" key="3">
    <source>
        <dbReference type="Google" id="ProtNLM"/>
    </source>
</evidence>
<proteinExistence type="predicted"/>
<organism evidence="1 2">
    <name type="scientific">Planifilum fimeticola</name>
    <dbReference type="NCBI Taxonomy" id="201975"/>
    <lineage>
        <taxon>Bacteria</taxon>
        <taxon>Bacillati</taxon>
        <taxon>Bacillota</taxon>
        <taxon>Bacilli</taxon>
        <taxon>Bacillales</taxon>
        <taxon>Thermoactinomycetaceae</taxon>
        <taxon>Planifilum</taxon>
    </lineage>
</organism>
<evidence type="ECO:0000313" key="2">
    <source>
        <dbReference type="Proteomes" id="UP000237797"/>
    </source>
</evidence>
<comment type="caution">
    <text evidence="1">The sequence shown here is derived from an EMBL/GenBank/DDBJ whole genome shotgun (WGS) entry which is preliminary data.</text>
</comment>
<reference evidence="1 2" key="1">
    <citation type="submission" date="2018-03" db="EMBL/GenBank/DDBJ databases">
        <title>Genomic Encyclopedia of Archaeal and Bacterial Type Strains, Phase II (KMG-II): from individual species to whole genera.</title>
        <authorList>
            <person name="Goeker M."/>
        </authorList>
    </citation>
    <scope>NUCLEOTIDE SEQUENCE [LARGE SCALE GENOMIC DNA]</scope>
    <source>
        <strain evidence="1 2">DSM 44946</strain>
    </source>
</reference>